<accession>A0A1F7RNK1</accession>
<dbReference type="InterPro" id="IPR025272">
    <property type="entry name" value="SocA_Panacea"/>
</dbReference>
<dbReference type="EMBL" id="MGDD01000315">
    <property type="protein sequence ID" value="OGL42574.1"/>
    <property type="molecule type" value="Genomic_DNA"/>
</dbReference>
<feature type="domain" description="Antitoxin SocA-like Panacea" evidence="1">
    <location>
        <begin position="32"/>
        <end position="139"/>
    </location>
</feature>
<dbReference type="Pfam" id="PF13274">
    <property type="entry name" value="SocA_Panacea"/>
    <property type="match status" value="1"/>
</dbReference>
<protein>
    <recommendedName>
        <fullName evidence="1">Antitoxin SocA-like Panacea domain-containing protein</fullName>
    </recommendedName>
</protein>
<organism evidence="2 3">
    <name type="scientific">Candidatus Schekmanbacteria bacterium RBG_13_48_7</name>
    <dbReference type="NCBI Taxonomy" id="1817878"/>
    <lineage>
        <taxon>Bacteria</taxon>
        <taxon>Candidatus Schekmaniibacteriota</taxon>
    </lineage>
</organism>
<reference evidence="2 3" key="1">
    <citation type="journal article" date="2016" name="Nat. Commun.">
        <title>Thousands of microbial genomes shed light on interconnected biogeochemical processes in an aquifer system.</title>
        <authorList>
            <person name="Anantharaman K."/>
            <person name="Brown C.T."/>
            <person name="Hug L.A."/>
            <person name="Sharon I."/>
            <person name="Castelle C.J."/>
            <person name="Probst A.J."/>
            <person name="Thomas B.C."/>
            <person name="Singh A."/>
            <person name="Wilkins M.J."/>
            <person name="Karaoz U."/>
            <person name="Brodie E.L."/>
            <person name="Williams K.H."/>
            <person name="Hubbard S.S."/>
            <person name="Banfield J.F."/>
        </authorList>
    </citation>
    <scope>NUCLEOTIDE SEQUENCE [LARGE SCALE GENOMIC DNA]</scope>
</reference>
<evidence type="ECO:0000313" key="3">
    <source>
        <dbReference type="Proteomes" id="UP000179266"/>
    </source>
</evidence>
<comment type="caution">
    <text evidence="2">The sequence shown here is derived from an EMBL/GenBank/DDBJ whole genome shotgun (WGS) entry which is preliminary data.</text>
</comment>
<evidence type="ECO:0000259" key="1">
    <source>
        <dbReference type="Pfam" id="PF13274"/>
    </source>
</evidence>
<dbReference type="Proteomes" id="UP000179266">
    <property type="component" value="Unassembled WGS sequence"/>
</dbReference>
<proteinExistence type="predicted"/>
<gene>
    <name evidence="2" type="ORF">A2161_05205</name>
</gene>
<dbReference type="AlphaFoldDB" id="A0A1F7RNK1"/>
<evidence type="ECO:0000313" key="2">
    <source>
        <dbReference type="EMBL" id="OGL42574.1"/>
    </source>
</evidence>
<sequence>MNDNRMFKFNPKKAIETILYITEYYNNVYKVLKTIYFADRYHLSEWGRTIYGEFYAALNYGPVPSTAYDFIKFVRGDGQMNPPIEIAQDFAMVDFKTIRPLRKADRQYLSDSEIGCLNKSINFCKNKSFDELCKLSHDDAFKSADENGIISMINLIDSLPNAKNLKEHLFKE</sequence>
<name>A0A1F7RNK1_9BACT</name>